<gene>
    <name evidence="7" type="ORF">CVLEPA_LOCUS21487</name>
</gene>
<accession>A0ABP0GFS7</accession>
<name>A0ABP0GFS7_CLALP</name>
<comment type="caution">
    <text evidence="7">The sequence shown here is derived from an EMBL/GenBank/DDBJ whole genome shotgun (WGS) entry which is preliminary data.</text>
</comment>
<dbReference type="SUPFAM" id="SSF54495">
    <property type="entry name" value="UBC-like"/>
    <property type="match status" value="1"/>
</dbReference>
<dbReference type="PROSITE" id="PS50908">
    <property type="entry name" value="RWD"/>
    <property type="match status" value="1"/>
</dbReference>
<proteinExistence type="predicted"/>
<keyword evidence="8" id="KW-1185">Reference proteome</keyword>
<protein>
    <recommendedName>
        <fullName evidence="3">RWD domain-containing protein 3</fullName>
    </recommendedName>
</protein>
<evidence type="ECO:0000256" key="3">
    <source>
        <dbReference type="ARBA" id="ARBA00015444"/>
    </source>
</evidence>
<evidence type="ECO:0000313" key="8">
    <source>
        <dbReference type="Proteomes" id="UP001642483"/>
    </source>
</evidence>
<evidence type="ECO:0000256" key="4">
    <source>
        <dbReference type="ARBA" id="ARBA00022490"/>
    </source>
</evidence>
<dbReference type="Gene3D" id="3.10.110.10">
    <property type="entry name" value="Ubiquitin Conjugating Enzyme"/>
    <property type="match status" value="1"/>
</dbReference>
<organism evidence="7 8">
    <name type="scientific">Clavelina lepadiformis</name>
    <name type="common">Light-bulb sea squirt</name>
    <name type="synonym">Ascidia lepadiformis</name>
    <dbReference type="NCBI Taxonomy" id="159417"/>
    <lineage>
        <taxon>Eukaryota</taxon>
        <taxon>Metazoa</taxon>
        <taxon>Chordata</taxon>
        <taxon>Tunicata</taxon>
        <taxon>Ascidiacea</taxon>
        <taxon>Aplousobranchia</taxon>
        <taxon>Clavelinidae</taxon>
        <taxon>Clavelina</taxon>
    </lineage>
</organism>
<dbReference type="InterPro" id="IPR016135">
    <property type="entry name" value="UBQ-conjugating_enzyme/RWD"/>
</dbReference>
<keyword evidence="5" id="KW-0539">Nucleus</keyword>
<dbReference type="SMART" id="SM00591">
    <property type="entry name" value="RWD"/>
    <property type="match status" value="1"/>
</dbReference>
<evidence type="ECO:0000256" key="1">
    <source>
        <dbReference type="ARBA" id="ARBA00004123"/>
    </source>
</evidence>
<keyword evidence="4" id="KW-0963">Cytoplasm</keyword>
<dbReference type="EMBL" id="CAWYQH010000108">
    <property type="protein sequence ID" value="CAK8689489.1"/>
    <property type="molecule type" value="Genomic_DNA"/>
</dbReference>
<feature type="domain" description="RWD" evidence="6">
    <location>
        <begin position="9"/>
        <end position="114"/>
    </location>
</feature>
<dbReference type="InterPro" id="IPR006575">
    <property type="entry name" value="RWD_dom"/>
</dbReference>
<reference evidence="7 8" key="1">
    <citation type="submission" date="2024-02" db="EMBL/GenBank/DDBJ databases">
        <authorList>
            <person name="Daric V."/>
            <person name="Darras S."/>
        </authorList>
    </citation>
    <scope>NUCLEOTIDE SEQUENCE [LARGE SCALE GENOMIC DNA]</scope>
</reference>
<comment type="subcellular location">
    <subcellularLocation>
        <location evidence="2">Cytoplasm</location>
    </subcellularLocation>
    <subcellularLocation>
        <location evidence="1">Nucleus</location>
    </subcellularLocation>
</comment>
<dbReference type="InterPro" id="IPR038840">
    <property type="entry name" value="RWDD3"/>
</dbReference>
<dbReference type="Proteomes" id="UP001642483">
    <property type="component" value="Unassembled WGS sequence"/>
</dbReference>
<evidence type="ECO:0000313" key="7">
    <source>
        <dbReference type="EMBL" id="CAK8689489.1"/>
    </source>
</evidence>
<dbReference type="PANTHER" id="PTHR15628">
    <property type="entry name" value="RWD DOMAIN-CONTAINING PROTEIN 3"/>
    <property type="match status" value="1"/>
</dbReference>
<evidence type="ECO:0000256" key="2">
    <source>
        <dbReference type="ARBA" id="ARBA00004496"/>
    </source>
</evidence>
<dbReference type="PANTHER" id="PTHR15628:SF1">
    <property type="entry name" value="RWD DOMAIN-CONTAINING PROTEIN 3"/>
    <property type="match status" value="1"/>
</dbReference>
<dbReference type="Pfam" id="PF05773">
    <property type="entry name" value="RWD"/>
    <property type="match status" value="1"/>
</dbReference>
<evidence type="ECO:0000256" key="5">
    <source>
        <dbReference type="ARBA" id="ARBA00023242"/>
    </source>
</evidence>
<sequence>MNNEPDVSDELKVLASIYCKDGEFLLDEESYGLGELSFTVNLEDVGKMISFSCQLNKDYPTSLPILHVSRPTLKRSEFESFRKDLTAFLETNSLINQPMLTELIEWVRRHVANYETSSHQLAAEMKQLPTASTHLLQLDHMRSKSKLYKTTDNQLYAVSLFNDQYGGYFRSKQCPLVVTLQQPLQLYASDVRIMFWTDFQSLERLLQCCCTLKSLRAEAKGPVHANML</sequence>
<evidence type="ECO:0000259" key="6">
    <source>
        <dbReference type="PROSITE" id="PS50908"/>
    </source>
</evidence>